<proteinExistence type="predicted"/>
<feature type="compositionally biased region" description="Acidic residues" evidence="1">
    <location>
        <begin position="185"/>
        <end position="199"/>
    </location>
</feature>
<feature type="compositionally biased region" description="Acidic residues" evidence="1">
    <location>
        <begin position="164"/>
        <end position="176"/>
    </location>
</feature>
<gene>
    <name evidence="2" type="ORF">BDY21DRAFT_100985</name>
</gene>
<organism evidence="2 3">
    <name type="scientific">Lineolata rhizophorae</name>
    <dbReference type="NCBI Taxonomy" id="578093"/>
    <lineage>
        <taxon>Eukaryota</taxon>
        <taxon>Fungi</taxon>
        <taxon>Dikarya</taxon>
        <taxon>Ascomycota</taxon>
        <taxon>Pezizomycotina</taxon>
        <taxon>Dothideomycetes</taxon>
        <taxon>Dothideomycetes incertae sedis</taxon>
        <taxon>Lineolatales</taxon>
        <taxon>Lineolataceae</taxon>
        <taxon>Lineolata</taxon>
    </lineage>
</organism>
<dbReference type="Proteomes" id="UP000799766">
    <property type="component" value="Unassembled WGS sequence"/>
</dbReference>
<name>A0A6A6NSC1_9PEZI</name>
<evidence type="ECO:0000313" key="3">
    <source>
        <dbReference type="Proteomes" id="UP000799766"/>
    </source>
</evidence>
<sequence>MQSLLRTDPAAWRAIRAEQRRDQKRRQRERRIQETGTVSLIGRPRTRPPPPPRRSQPRCHGMTTRLQASSMQAEHKAPVSSPQLPVTGARTSRQSSSRQYMEARAGEERYTSPRNRTHSSRISEASPAHSGHYTPNNNVHHTPNDNVHHTPNDNGGEDPMLVDNTEEDPPSVDDYDMTSPPLADDNGEDWVSAEDNGDEEGLREPPAREVVFELVVDIIYGSSSP</sequence>
<evidence type="ECO:0000256" key="1">
    <source>
        <dbReference type="SAM" id="MobiDB-lite"/>
    </source>
</evidence>
<dbReference type="EMBL" id="MU001690">
    <property type="protein sequence ID" value="KAF2454700.1"/>
    <property type="molecule type" value="Genomic_DNA"/>
</dbReference>
<reference evidence="2" key="1">
    <citation type="journal article" date="2020" name="Stud. Mycol.">
        <title>101 Dothideomycetes genomes: a test case for predicting lifestyles and emergence of pathogens.</title>
        <authorList>
            <person name="Haridas S."/>
            <person name="Albert R."/>
            <person name="Binder M."/>
            <person name="Bloem J."/>
            <person name="Labutti K."/>
            <person name="Salamov A."/>
            <person name="Andreopoulos B."/>
            <person name="Baker S."/>
            <person name="Barry K."/>
            <person name="Bills G."/>
            <person name="Bluhm B."/>
            <person name="Cannon C."/>
            <person name="Castanera R."/>
            <person name="Culley D."/>
            <person name="Daum C."/>
            <person name="Ezra D."/>
            <person name="Gonzalez J."/>
            <person name="Henrissat B."/>
            <person name="Kuo A."/>
            <person name="Liang C."/>
            <person name="Lipzen A."/>
            <person name="Lutzoni F."/>
            <person name="Magnuson J."/>
            <person name="Mondo S."/>
            <person name="Nolan M."/>
            <person name="Ohm R."/>
            <person name="Pangilinan J."/>
            <person name="Park H.-J."/>
            <person name="Ramirez L."/>
            <person name="Alfaro M."/>
            <person name="Sun H."/>
            <person name="Tritt A."/>
            <person name="Yoshinaga Y."/>
            <person name="Zwiers L.-H."/>
            <person name="Turgeon B."/>
            <person name="Goodwin S."/>
            <person name="Spatafora J."/>
            <person name="Crous P."/>
            <person name="Grigoriev I."/>
        </authorList>
    </citation>
    <scope>NUCLEOTIDE SEQUENCE</scope>
    <source>
        <strain evidence="2">ATCC 16933</strain>
    </source>
</reference>
<accession>A0A6A6NSC1</accession>
<feature type="compositionally biased region" description="Basic and acidic residues" evidence="1">
    <location>
        <begin position="142"/>
        <end position="151"/>
    </location>
</feature>
<evidence type="ECO:0000313" key="2">
    <source>
        <dbReference type="EMBL" id="KAF2454700.1"/>
    </source>
</evidence>
<keyword evidence="3" id="KW-1185">Reference proteome</keyword>
<dbReference type="AlphaFoldDB" id="A0A6A6NSC1"/>
<feature type="region of interest" description="Disordered" evidence="1">
    <location>
        <begin position="1"/>
        <end position="207"/>
    </location>
</feature>
<feature type="compositionally biased region" description="Polar residues" evidence="1">
    <location>
        <begin position="80"/>
        <end position="99"/>
    </location>
</feature>
<protein>
    <submittedName>
        <fullName evidence="2">Uncharacterized protein</fullName>
    </submittedName>
</protein>